<proteinExistence type="predicted"/>
<protein>
    <submittedName>
        <fullName evidence="1">Uncharacterized protein</fullName>
    </submittedName>
</protein>
<dbReference type="Proteomes" id="UP001295684">
    <property type="component" value="Unassembled WGS sequence"/>
</dbReference>
<organism evidence="1 2">
    <name type="scientific">Euplotes crassus</name>
    <dbReference type="NCBI Taxonomy" id="5936"/>
    <lineage>
        <taxon>Eukaryota</taxon>
        <taxon>Sar</taxon>
        <taxon>Alveolata</taxon>
        <taxon>Ciliophora</taxon>
        <taxon>Intramacronucleata</taxon>
        <taxon>Spirotrichea</taxon>
        <taxon>Hypotrichia</taxon>
        <taxon>Euplotida</taxon>
        <taxon>Euplotidae</taxon>
        <taxon>Moneuplotes</taxon>
    </lineage>
</organism>
<keyword evidence="2" id="KW-1185">Reference proteome</keyword>
<accession>A0AAD2D483</accession>
<evidence type="ECO:0000313" key="2">
    <source>
        <dbReference type="Proteomes" id="UP001295684"/>
    </source>
</evidence>
<evidence type="ECO:0000313" key="1">
    <source>
        <dbReference type="EMBL" id="CAI2378923.1"/>
    </source>
</evidence>
<dbReference type="AlphaFoldDB" id="A0AAD2D483"/>
<comment type="caution">
    <text evidence="1">The sequence shown here is derived from an EMBL/GenBank/DDBJ whole genome shotgun (WGS) entry which is preliminary data.</text>
</comment>
<sequence>MLERSEREVQEGRGYSWDGGRFLGLEFFDEEGENLWIRNMSAMRSGIWSIIERWVFYGFWCLQENSELFHLTLNSQKCHFLCMRTCRIIQFSYEYTKIFHQKYLCLYHGSFWYSLLWARV</sequence>
<reference evidence="1" key="1">
    <citation type="submission" date="2023-07" db="EMBL/GenBank/DDBJ databases">
        <authorList>
            <consortium name="AG Swart"/>
            <person name="Singh M."/>
            <person name="Singh A."/>
            <person name="Seah K."/>
            <person name="Emmerich C."/>
        </authorList>
    </citation>
    <scope>NUCLEOTIDE SEQUENCE</scope>
    <source>
        <strain evidence="1">DP1</strain>
    </source>
</reference>
<gene>
    <name evidence="1" type="ORF">ECRASSUSDP1_LOCUS20323</name>
</gene>
<name>A0AAD2D483_EUPCR</name>
<dbReference type="EMBL" id="CAMPGE010020707">
    <property type="protein sequence ID" value="CAI2378923.1"/>
    <property type="molecule type" value="Genomic_DNA"/>
</dbReference>